<keyword evidence="2" id="KW-1015">Disulfide bond</keyword>
<dbReference type="Proteomes" id="UP000005215">
    <property type="component" value="Unassembled WGS sequence"/>
</dbReference>
<organism evidence="3 4">
    <name type="scientific">Ictidomys tridecemlineatus</name>
    <name type="common">Thirteen-lined ground squirrel</name>
    <name type="synonym">Spermophilus tridecemlineatus</name>
    <dbReference type="NCBI Taxonomy" id="43179"/>
    <lineage>
        <taxon>Eukaryota</taxon>
        <taxon>Metazoa</taxon>
        <taxon>Chordata</taxon>
        <taxon>Craniata</taxon>
        <taxon>Vertebrata</taxon>
        <taxon>Euteleostomi</taxon>
        <taxon>Mammalia</taxon>
        <taxon>Eutheria</taxon>
        <taxon>Euarchontoglires</taxon>
        <taxon>Glires</taxon>
        <taxon>Rodentia</taxon>
        <taxon>Sciuromorpha</taxon>
        <taxon>Sciuridae</taxon>
        <taxon>Xerinae</taxon>
        <taxon>Marmotini</taxon>
        <taxon>Ictidomys</taxon>
    </lineage>
</organism>
<evidence type="ECO:0000256" key="2">
    <source>
        <dbReference type="ARBA" id="ARBA00023157"/>
    </source>
</evidence>
<name>I3N4W6_ICTTR</name>
<evidence type="ECO:0000256" key="1">
    <source>
        <dbReference type="ARBA" id="ARBA00006196"/>
    </source>
</evidence>
<evidence type="ECO:0008006" key="5">
    <source>
        <dbReference type="Google" id="ProtNLM"/>
    </source>
</evidence>
<comment type="similarity">
    <text evidence="1">Belongs to the TRIAP1/MDM35 family.</text>
</comment>
<protein>
    <recommendedName>
        <fullName evidence="5">TP53 regulated inhibitor of apoptosis 1</fullName>
    </recommendedName>
</protein>
<dbReference type="HOGENOM" id="CLU_101473_4_0_1"/>
<reference evidence="3" key="3">
    <citation type="submission" date="2025-09" db="UniProtKB">
        <authorList>
            <consortium name="Ensembl"/>
        </authorList>
    </citation>
    <scope>IDENTIFICATION</scope>
</reference>
<dbReference type="GeneTree" id="ENSGT00940000165083"/>
<reference evidence="4" key="1">
    <citation type="submission" date="2011-11" db="EMBL/GenBank/DDBJ databases">
        <title>The Draft Genome of Spermophilus tridecemlineatus.</title>
        <authorList>
            <consortium name="The Broad Institute Genome Assembly &amp; Analysis Group"/>
            <consortium name="Computational R&amp;D Group"/>
            <consortium name="and Sequencing Platform"/>
            <person name="Di Palma F."/>
            <person name="Alfoldi J."/>
            <person name="Johnson J."/>
            <person name="Berlin A."/>
            <person name="Gnerre S."/>
            <person name="Jaffe D."/>
            <person name="MacCallum I."/>
            <person name="Young S."/>
            <person name="Walker B.J."/>
            <person name="Lindblad-Toh K."/>
        </authorList>
    </citation>
    <scope>NUCLEOTIDE SEQUENCE [LARGE SCALE GENOMIC DNA]</scope>
</reference>
<keyword evidence="4" id="KW-1185">Reference proteome</keyword>
<reference evidence="3" key="2">
    <citation type="submission" date="2025-08" db="UniProtKB">
        <authorList>
            <consortium name="Ensembl"/>
        </authorList>
    </citation>
    <scope>IDENTIFICATION</scope>
</reference>
<dbReference type="InParanoid" id="I3N4W6"/>
<gene>
    <name evidence="3" type="primary">LOC101971663</name>
</gene>
<dbReference type="InterPro" id="IPR007918">
    <property type="entry name" value="MDM35_apoptosis"/>
</dbReference>
<accession>I3N4W6</accession>
<dbReference type="STRING" id="43179.ENSSTOP00000019412"/>
<evidence type="ECO:0000313" key="4">
    <source>
        <dbReference type="Proteomes" id="UP000005215"/>
    </source>
</evidence>
<dbReference type="AlphaFoldDB" id="I3N4W6"/>
<proteinExistence type="inferred from homology"/>
<dbReference type="EMBL" id="AGTP01099000">
    <property type="status" value="NOT_ANNOTATED_CDS"/>
    <property type="molecule type" value="Genomic_DNA"/>
</dbReference>
<sequence>MNSIREACTNMKHEHNQCFNFLKGDGSEDPYDDLFKSYQQCIQKSVKEKEIPIERLEFMGHGKEKPENSS</sequence>
<dbReference type="Pfam" id="PF05254">
    <property type="entry name" value="UPF0203"/>
    <property type="match status" value="1"/>
</dbReference>
<dbReference type="Ensembl" id="ENSSTOT00000026057.2">
    <property type="protein sequence ID" value="ENSSTOP00000019412.2"/>
    <property type="gene ID" value="ENSSTOG00000028111.2"/>
</dbReference>
<evidence type="ECO:0000313" key="3">
    <source>
        <dbReference type="Ensembl" id="ENSSTOP00000019412.2"/>
    </source>
</evidence>